<protein>
    <submittedName>
        <fullName evidence="2">Uncharacterized protein</fullName>
    </submittedName>
</protein>
<accession>A0A423VWL2</accession>
<dbReference type="AlphaFoldDB" id="A0A423VWL2"/>
<evidence type="ECO:0000256" key="1">
    <source>
        <dbReference type="SAM" id="MobiDB-lite"/>
    </source>
</evidence>
<evidence type="ECO:0000313" key="3">
    <source>
        <dbReference type="Proteomes" id="UP000283895"/>
    </source>
</evidence>
<reference evidence="2 3" key="1">
    <citation type="submission" date="2015-09" db="EMBL/GenBank/DDBJ databases">
        <title>Host preference determinants of Valsa canker pathogens revealed by comparative genomics.</title>
        <authorList>
            <person name="Yin Z."/>
            <person name="Huang L."/>
        </authorList>
    </citation>
    <scope>NUCLEOTIDE SEQUENCE [LARGE SCALE GENOMIC DNA]</scope>
    <source>
        <strain evidence="2 3">03-1</strain>
    </source>
</reference>
<dbReference type="Proteomes" id="UP000283895">
    <property type="component" value="Unassembled WGS sequence"/>
</dbReference>
<comment type="caution">
    <text evidence="2">The sequence shown here is derived from an EMBL/GenBank/DDBJ whole genome shotgun (WGS) entry which is preliminary data.</text>
</comment>
<name>A0A423VWL2_9PEZI</name>
<gene>
    <name evidence="2" type="ORF">VMCG_08502</name>
</gene>
<evidence type="ECO:0000313" key="2">
    <source>
        <dbReference type="EMBL" id="ROV95444.1"/>
    </source>
</evidence>
<proteinExistence type="predicted"/>
<keyword evidence="3" id="KW-1185">Reference proteome</keyword>
<organism evidence="2 3">
    <name type="scientific">Cytospora schulzeri</name>
    <dbReference type="NCBI Taxonomy" id="448051"/>
    <lineage>
        <taxon>Eukaryota</taxon>
        <taxon>Fungi</taxon>
        <taxon>Dikarya</taxon>
        <taxon>Ascomycota</taxon>
        <taxon>Pezizomycotina</taxon>
        <taxon>Sordariomycetes</taxon>
        <taxon>Sordariomycetidae</taxon>
        <taxon>Diaporthales</taxon>
        <taxon>Cytosporaceae</taxon>
        <taxon>Cytospora</taxon>
    </lineage>
</organism>
<dbReference type="EMBL" id="LKEA01000036">
    <property type="protein sequence ID" value="ROV95444.1"/>
    <property type="molecule type" value="Genomic_DNA"/>
</dbReference>
<feature type="region of interest" description="Disordered" evidence="1">
    <location>
        <begin position="79"/>
        <end position="119"/>
    </location>
</feature>
<sequence length="119" mass="12873">MCLVEYNLDTCPRCHTQYRGPEYLPEGMQKCWENQQEGGRWEPTSCPWKLVQSSGIETTMDDPCDGCVETDRRVQAWCDEQASRKRKPGRGGGGGDGGGSGGAGSSAGGRSSKRIKRGG</sequence>
<feature type="compositionally biased region" description="Gly residues" evidence="1">
    <location>
        <begin position="90"/>
        <end position="107"/>
    </location>
</feature>